<keyword evidence="3" id="KW-1185">Reference proteome</keyword>
<organism evidence="2 3">
    <name type="scientific">Marinicauda salina</name>
    <dbReference type="NCBI Taxonomy" id="2135793"/>
    <lineage>
        <taxon>Bacteria</taxon>
        <taxon>Pseudomonadati</taxon>
        <taxon>Pseudomonadota</taxon>
        <taxon>Alphaproteobacteria</taxon>
        <taxon>Maricaulales</taxon>
        <taxon>Maricaulaceae</taxon>
        <taxon>Marinicauda</taxon>
    </lineage>
</organism>
<comment type="caution">
    <text evidence="2">The sequence shown here is derived from an EMBL/GenBank/DDBJ whole genome shotgun (WGS) entry which is preliminary data.</text>
</comment>
<protein>
    <recommendedName>
        <fullName evidence="4">Tetratricopeptide repeat protein</fullName>
    </recommendedName>
</protein>
<dbReference type="OrthoDB" id="8584394at2"/>
<reference evidence="3" key="1">
    <citation type="submission" date="2018-05" db="EMBL/GenBank/DDBJ databases">
        <authorList>
            <person name="Liu B.-T."/>
        </authorList>
    </citation>
    <scope>NUCLEOTIDE SEQUENCE [LARGE SCALE GENOMIC DNA]</scope>
    <source>
        <strain evidence="3">WD6-1</strain>
    </source>
</reference>
<feature type="signal peptide" evidence="1">
    <location>
        <begin position="1"/>
        <end position="17"/>
    </location>
</feature>
<name>A0A2U2BWQ9_9PROT</name>
<proteinExistence type="predicted"/>
<gene>
    <name evidence="2" type="ORF">DDZ18_02295</name>
</gene>
<evidence type="ECO:0000313" key="3">
    <source>
        <dbReference type="Proteomes" id="UP000245168"/>
    </source>
</evidence>
<sequence length="436" mass="45901">MKYVCLFLAALSLGATAAAQEAEPEFSLLDQSRALREQTRAAAGAEDWEAARRTNEAALGLQPGHPGLLRNALIIGGLAGDAEAQFRALERMAIAGLAFDIAANVDDAEALRAADPTRYDAVAERLEANAAPVGEATVFAEPALRDALIESVAIDIETERLYLGSVADRRIYLVEPFSPGEAEVFAGPEDGVASVFGLALDRANRLLYAAVGVVPQTPVEDGEAPGTALLAFDMETGELYRRHEIDGAVRIADVAVRDGVVYAADAEGGRIYRLTGPAGRLDVFAEDSRFASLQGLAAARGAVWVVDYALGLWRIDPVSGEATLAATPSTASMIGLDGLATSLDGRMFVVRNGASPHGVFELVLDEAGGVAALEPVLTGEPRFGEPTTLRIADDRAFVVANAQWNLFPEDGSEPDGERTDPVILTFPVDAAEDAAE</sequence>
<dbReference type="InterPro" id="IPR011042">
    <property type="entry name" value="6-blade_b-propeller_TolB-like"/>
</dbReference>
<dbReference type="EMBL" id="QEXV01000001">
    <property type="protein sequence ID" value="PWE18458.1"/>
    <property type="molecule type" value="Genomic_DNA"/>
</dbReference>
<dbReference type="AlphaFoldDB" id="A0A2U2BWQ9"/>
<evidence type="ECO:0000256" key="1">
    <source>
        <dbReference type="SAM" id="SignalP"/>
    </source>
</evidence>
<dbReference type="RefSeq" id="WP_109251733.1">
    <property type="nucleotide sequence ID" value="NZ_QEXV01000001.1"/>
</dbReference>
<feature type="chain" id="PRO_5015682394" description="Tetratricopeptide repeat protein" evidence="1">
    <location>
        <begin position="18"/>
        <end position="436"/>
    </location>
</feature>
<dbReference type="Gene3D" id="2.120.10.30">
    <property type="entry name" value="TolB, C-terminal domain"/>
    <property type="match status" value="1"/>
</dbReference>
<keyword evidence="1" id="KW-0732">Signal</keyword>
<evidence type="ECO:0008006" key="4">
    <source>
        <dbReference type="Google" id="ProtNLM"/>
    </source>
</evidence>
<accession>A0A2U2BWQ9</accession>
<dbReference type="Proteomes" id="UP000245168">
    <property type="component" value="Unassembled WGS sequence"/>
</dbReference>
<dbReference type="SUPFAM" id="SSF63829">
    <property type="entry name" value="Calcium-dependent phosphotriesterase"/>
    <property type="match status" value="1"/>
</dbReference>
<evidence type="ECO:0000313" key="2">
    <source>
        <dbReference type="EMBL" id="PWE18458.1"/>
    </source>
</evidence>